<dbReference type="PANTHER" id="PTHR31373">
    <property type="entry name" value="OS06G0652100 PROTEIN"/>
    <property type="match status" value="1"/>
</dbReference>
<evidence type="ECO:0000313" key="4">
    <source>
        <dbReference type="Proteomes" id="UP000008467"/>
    </source>
</evidence>
<evidence type="ECO:0000259" key="1">
    <source>
        <dbReference type="Pfam" id="PF11443"/>
    </source>
</evidence>
<feature type="domain" description="DUF7788" evidence="2">
    <location>
        <begin position="298"/>
        <end position="468"/>
    </location>
</feature>
<dbReference type="EMBL" id="CP002582">
    <property type="protein sequence ID" value="ADZ85860.1"/>
    <property type="molecule type" value="Genomic_DNA"/>
</dbReference>
<dbReference type="AlphaFoldDB" id="F2JMU5"/>
<protein>
    <recommendedName>
        <fullName evidence="5">TROVE domain-containing protein</fullName>
    </recommendedName>
</protein>
<dbReference type="PIRSF" id="PIRSF015417">
    <property type="entry name" value="T31B5_30_vWA"/>
    <property type="match status" value="1"/>
</dbReference>
<dbReference type="HOGENOM" id="CLU_011744_1_2_9"/>
<name>F2JMU5_CELLD</name>
<dbReference type="Pfam" id="PF25043">
    <property type="entry name" value="DUF7788"/>
    <property type="match status" value="1"/>
</dbReference>
<dbReference type="SUPFAM" id="SSF53300">
    <property type="entry name" value="vWA-like"/>
    <property type="match status" value="1"/>
</dbReference>
<dbReference type="Pfam" id="PF11443">
    <property type="entry name" value="DUF2828"/>
    <property type="match status" value="2"/>
</dbReference>
<dbReference type="InterPro" id="IPR056690">
    <property type="entry name" value="DUF7788"/>
</dbReference>
<evidence type="ECO:0000313" key="3">
    <source>
        <dbReference type="EMBL" id="ADZ85860.1"/>
    </source>
</evidence>
<keyword evidence="4" id="KW-1185">Reference proteome</keyword>
<gene>
    <name evidence="3" type="ordered locus">Clole_4188</name>
</gene>
<dbReference type="InterPro" id="IPR036465">
    <property type="entry name" value="vWFA_dom_sf"/>
</dbReference>
<dbReference type="KEGG" id="cle:Clole_4188"/>
<sequence length="492" mass="55434">MKNKFLSFLQKETNITYTENGATALKTTNSNLLDLFGTIGSLRARDESEIERLFSTALAEDTLLATKMAFYARNIRGGLGERRTFRVILKYLATLAPEIVIKNFDAIALLGRYDDFYTLVDTPVEEAMWTYLKEQFTLDLGNYHANEPISLLAKWLKSVNASSDDTARLGKLTAKRLGLSEKAYRQTLSKLRKYIDVTEVKMSGQNWSEIAYEHVPSRAMFIYHKAFKAHDEEGFTNYLNAVIKGEAKVNASTLYPYDILEQLGLSERNSNFSFHHYDALLEEQWKSLPNYVTGEQNVLVMADTSGSMRGRPIHSSIGLALYFAERNKGAFKDTFMTFSSRPSLIKVKGNTLYDKIKCIPAIVENTDLEAAFNLILTVAVKNKLSADELPASLVIITDMEFDFATTARGNWTFYNSMVKNYAAHGYAMPNVIFWNVNSRNDVFQVTSNYKGVQMASGQSPSVFKSILANIGKTPYDAMLSVLNDPMYDLITV</sequence>
<dbReference type="InterPro" id="IPR058580">
    <property type="entry name" value="DUF2828"/>
</dbReference>
<dbReference type="PANTHER" id="PTHR31373:SF27">
    <property type="entry name" value="TROVE DOMAIN-CONTAINING PROTEIN"/>
    <property type="match status" value="1"/>
</dbReference>
<feature type="domain" description="DUF2828" evidence="1">
    <location>
        <begin position="179"/>
        <end position="288"/>
    </location>
</feature>
<proteinExistence type="predicted"/>
<accession>F2JMU5</accession>
<dbReference type="RefSeq" id="WP_013659131.1">
    <property type="nucleotide sequence ID" value="NC_015275.1"/>
</dbReference>
<dbReference type="STRING" id="642492.Clole_4188"/>
<organism evidence="3 4">
    <name type="scientific">Cellulosilyticum lentocellum (strain ATCC 49066 / DSM 5427 / NCIMB 11756 / RHM5)</name>
    <name type="common">Clostridium lentocellum</name>
    <dbReference type="NCBI Taxonomy" id="642492"/>
    <lineage>
        <taxon>Bacteria</taxon>
        <taxon>Bacillati</taxon>
        <taxon>Bacillota</taxon>
        <taxon>Clostridia</taxon>
        <taxon>Lachnospirales</taxon>
        <taxon>Cellulosilyticaceae</taxon>
        <taxon>Cellulosilyticum</taxon>
    </lineage>
</organism>
<dbReference type="Proteomes" id="UP000008467">
    <property type="component" value="Chromosome"/>
</dbReference>
<evidence type="ECO:0008006" key="5">
    <source>
        <dbReference type="Google" id="ProtNLM"/>
    </source>
</evidence>
<dbReference type="eggNOG" id="COG2304">
    <property type="taxonomic scope" value="Bacteria"/>
</dbReference>
<dbReference type="InterPro" id="IPR011205">
    <property type="entry name" value="UCP015417_vWA"/>
</dbReference>
<reference evidence="3 4" key="1">
    <citation type="journal article" date="2011" name="J. Bacteriol.">
        <title>Complete genome sequence of the cellulose-degrading bacterium Cellulosilyticum lentocellum.</title>
        <authorList>
            <consortium name="US DOE Joint Genome Institute"/>
            <person name="Miller D.A."/>
            <person name="Suen G."/>
            <person name="Bruce D."/>
            <person name="Copeland A."/>
            <person name="Cheng J.F."/>
            <person name="Detter C."/>
            <person name="Goodwin L.A."/>
            <person name="Han C.S."/>
            <person name="Hauser L.J."/>
            <person name="Land M.L."/>
            <person name="Lapidus A."/>
            <person name="Lucas S."/>
            <person name="Meincke L."/>
            <person name="Pitluck S."/>
            <person name="Tapia R."/>
            <person name="Teshima H."/>
            <person name="Woyke T."/>
            <person name="Fox B.G."/>
            <person name="Angert E.R."/>
            <person name="Currie C.R."/>
        </authorList>
    </citation>
    <scope>NUCLEOTIDE SEQUENCE [LARGE SCALE GENOMIC DNA]</scope>
    <source>
        <strain evidence="4">ATCC 49066 / DSM 5427 / NCIMB 11756 / RHM5</strain>
    </source>
</reference>
<dbReference type="Gene3D" id="3.40.50.410">
    <property type="entry name" value="von Willebrand factor, type A domain"/>
    <property type="match status" value="1"/>
</dbReference>
<feature type="domain" description="DUF2828" evidence="1">
    <location>
        <begin position="18"/>
        <end position="108"/>
    </location>
</feature>
<evidence type="ECO:0000259" key="2">
    <source>
        <dbReference type="Pfam" id="PF25043"/>
    </source>
</evidence>